<dbReference type="InterPro" id="IPR001940">
    <property type="entry name" value="Peptidase_S1C"/>
</dbReference>
<keyword evidence="3" id="KW-0378">Hydrolase</keyword>
<dbReference type="InterPro" id="IPR009003">
    <property type="entry name" value="Peptidase_S1_PA"/>
</dbReference>
<sequence length="570" mass="60589">MCVAIPKHLGQCVQALKTPKMAYRLQAIEVAPNCQVDGHMFYDVKCALAEPGNWHSPYLSWRSLRRLCHLREGLHDPVKRSLGTAYREVFGNASFASSLHLPGTSARLNSWFQKLSGCLNRKEMSPALTAAALQLLGAPDAAEAAARSVGSPSSVAKGTDGSPEVATTSTLAASNVASMDDLDEPQDGFNPFSKDLEQEVADVDEDRLWPFLAAVCAFIVGIAPMQGLEPVAQAFEDLNPEESVTVDLFQKSTPGVVFVTNEVFKLANTQKMEVEAVPTGTGSGWVFDNEGHIITNYHVIEKASFVTVKFIEGTEVVAKVIGADEYSDVAVLQVDLPAQRKAMLRPLQRGTSAGLRVGQEVYAIGNPFGLDHTLTKGIVSGVGRTIQSVGGRPIQGAIQTDASINPGNSGGPLLNSRGQVIGMNTAIFSPSGASAGIGFAIPSDTVSARVNSILKFGYVKRAGLGLYLGQDGLAQRLSGRPGGVVAGLQKNSAAGEAGVKPGDILEVIDGRRIKTVNDIYAALDEHQPGDVVKVKLLRPDKPDELGLPESDVTFREVPLEITLKEVQKQG</sequence>
<dbReference type="InterPro" id="IPR036034">
    <property type="entry name" value="PDZ_sf"/>
</dbReference>
<dbReference type="PANTHER" id="PTHR43343:SF3">
    <property type="entry name" value="PROTEASE DO-LIKE 8, CHLOROPLASTIC"/>
    <property type="match status" value="1"/>
</dbReference>
<dbReference type="SUPFAM" id="SSF50156">
    <property type="entry name" value="PDZ domain-like"/>
    <property type="match status" value="1"/>
</dbReference>
<dbReference type="InterPro" id="IPR043504">
    <property type="entry name" value="Peptidase_S1_PA_chymotrypsin"/>
</dbReference>
<dbReference type="PANTHER" id="PTHR43343">
    <property type="entry name" value="PEPTIDASE S12"/>
    <property type="match status" value="1"/>
</dbReference>
<dbReference type="InterPro" id="IPR051201">
    <property type="entry name" value="Chloro_Bact_Ser_Proteases"/>
</dbReference>
<dbReference type="InterPro" id="IPR001478">
    <property type="entry name" value="PDZ"/>
</dbReference>
<gene>
    <name evidence="5" type="ORF">CCMP2556_LOCUS43233</name>
</gene>
<evidence type="ECO:0000256" key="3">
    <source>
        <dbReference type="ARBA" id="ARBA00022801"/>
    </source>
</evidence>
<dbReference type="Proteomes" id="UP001642484">
    <property type="component" value="Unassembled WGS sequence"/>
</dbReference>
<dbReference type="Pfam" id="PF13365">
    <property type="entry name" value="Trypsin_2"/>
    <property type="match status" value="1"/>
</dbReference>
<dbReference type="SUPFAM" id="SSF50494">
    <property type="entry name" value="Trypsin-like serine proteases"/>
    <property type="match status" value="1"/>
</dbReference>
<accession>A0ABP0QS12</accession>
<protein>
    <recommendedName>
        <fullName evidence="4">PDZ domain-containing protein</fullName>
    </recommendedName>
</protein>
<proteinExistence type="inferred from homology"/>
<comment type="caution">
    <text evidence="5">The sequence shown here is derived from an EMBL/GenBank/DDBJ whole genome shotgun (WGS) entry which is preliminary data.</text>
</comment>
<evidence type="ECO:0000313" key="6">
    <source>
        <dbReference type="Proteomes" id="UP001642484"/>
    </source>
</evidence>
<organism evidence="5 6">
    <name type="scientific">Durusdinium trenchii</name>
    <dbReference type="NCBI Taxonomy" id="1381693"/>
    <lineage>
        <taxon>Eukaryota</taxon>
        <taxon>Sar</taxon>
        <taxon>Alveolata</taxon>
        <taxon>Dinophyceae</taxon>
        <taxon>Suessiales</taxon>
        <taxon>Symbiodiniaceae</taxon>
        <taxon>Durusdinium</taxon>
    </lineage>
</organism>
<dbReference type="SMART" id="SM00228">
    <property type="entry name" value="PDZ"/>
    <property type="match status" value="1"/>
</dbReference>
<evidence type="ECO:0000259" key="4">
    <source>
        <dbReference type="SMART" id="SM00228"/>
    </source>
</evidence>
<dbReference type="PRINTS" id="PR00834">
    <property type="entry name" value="PROTEASES2C"/>
</dbReference>
<dbReference type="EMBL" id="CAXAMN010024784">
    <property type="protein sequence ID" value="CAK9089901.1"/>
    <property type="molecule type" value="Genomic_DNA"/>
</dbReference>
<dbReference type="Gene3D" id="2.30.42.10">
    <property type="match status" value="1"/>
</dbReference>
<name>A0ABP0QS12_9DINO</name>
<dbReference type="Pfam" id="PF13180">
    <property type="entry name" value="PDZ_2"/>
    <property type="match status" value="1"/>
</dbReference>
<evidence type="ECO:0000256" key="1">
    <source>
        <dbReference type="ARBA" id="ARBA00010541"/>
    </source>
</evidence>
<reference evidence="5 6" key="1">
    <citation type="submission" date="2024-02" db="EMBL/GenBank/DDBJ databases">
        <authorList>
            <person name="Chen Y."/>
            <person name="Shah S."/>
            <person name="Dougan E. K."/>
            <person name="Thang M."/>
            <person name="Chan C."/>
        </authorList>
    </citation>
    <scope>NUCLEOTIDE SEQUENCE [LARGE SCALE GENOMIC DNA]</scope>
</reference>
<evidence type="ECO:0000256" key="2">
    <source>
        <dbReference type="ARBA" id="ARBA00022670"/>
    </source>
</evidence>
<feature type="domain" description="PDZ" evidence="4">
    <location>
        <begin position="462"/>
        <end position="540"/>
    </location>
</feature>
<evidence type="ECO:0000313" key="5">
    <source>
        <dbReference type="EMBL" id="CAK9089901.1"/>
    </source>
</evidence>
<keyword evidence="6" id="KW-1185">Reference proteome</keyword>
<dbReference type="Gene3D" id="2.40.10.10">
    <property type="entry name" value="Trypsin-like serine proteases"/>
    <property type="match status" value="2"/>
</dbReference>
<comment type="similarity">
    <text evidence="1">Belongs to the peptidase S1C family.</text>
</comment>
<keyword evidence="2" id="KW-0645">Protease</keyword>